<organism evidence="10 11">
    <name type="scientific">Thraustotheca clavata</name>
    <dbReference type="NCBI Taxonomy" id="74557"/>
    <lineage>
        <taxon>Eukaryota</taxon>
        <taxon>Sar</taxon>
        <taxon>Stramenopiles</taxon>
        <taxon>Oomycota</taxon>
        <taxon>Saprolegniomycetes</taxon>
        <taxon>Saprolegniales</taxon>
        <taxon>Achlyaceae</taxon>
        <taxon>Thraustotheca</taxon>
    </lineage>
</organism>
<sequence length="430" mass="49002">MNMHQDDNLSMGEHSDDEVCTGMDEENALNEHTEEGIDREDSLELHELQLNDDSGHSDCEVKFNTTSSPSWLRRLEKEMDQKLVLDAKKIDEDVQRRRMEEEEMQQSLAAFSAQQSVSSTTKSGISSAETSLDKTPIVDEWKEAYTDDGKKYYYNRRTRESSWTCPENAILIRKPQVNLSAVEDDAKSNGNSSYLGTKNNLYCMFCGQMTVAWKLLAHMRTCAVLSHHKQDQTALYKEAMDIASDLFPKQGVDVETQTEVNRSNHYAATISEADAHQIKSQLVLLKQHQRRRSLRSEDEDSHEDMTISLLKRPSEVRVAVTEQCRFCNRTFAEGRLAKHEACCQRVFGSENTWSQSSASRLLDKETEKGRRKSKPRGLATSYQDYQSTLITCPSCQRRFAPSGAKQHIEICKFVENKPKKLMKPGYALAG</sequence>
<feature type="compositionally biased region" description="Basic and acidic residues" evidence="7">
    <location>
        <begin position="29"/>
        <end position="46"/>
    </location>
</feature>
<dbReference type="PROSITE" id="PS52027">
    <property type="entry name" value="ZF_C2HC_C3H"/>
    <property type="match status" value="1"/>
</dbReference>
<keyword evidence="4" id="KW-0862">Zinc</keyword>
<name>A0A1W0A8C2_9STRA</name>
<dbReference type="InterPro" id="IPR036020">
    <property type="entry name" value="WW_dom_sf"/>
</dbReference>
<keyword evidence="3 6" id="KW-0863">Zinc-finger</keyword>
<evidence type="ECO:0000256" key="5">
    <source>
        <dbReference type="ARBA" id="ARBA00023054"/>
    </source>
</evidence>
<dbReference type="PROSITE" id="PS50020">
    <property type="entry name" value="WW_DOMAIN_2"/>
    <property type="match status" value="1"/>
</dbReference>
<gene>
    <name evidence="10" type="ORF">THRCLA_01408</name>
</gene>
<dbReference type="Gene3D" id="2.20.70.10">
    <property type="match status" value="1"/>
</dbReference>
<keyword evidence="11" id="KW-1185">Reference proteome</keyword>
<dbReference type="AlphaFoldDB" id="A0A1W0A8C2"/>
<reference evidence="10 11" key="1">
    <citation type="journal article" date="2014" name="Genome Biol. Evol.">
        <title>The secreted proteins of Achlya hypogyna and Thraustotheca clavata identify the ancestral oomycete secretome and reveal gene acquisitions by horizontal gene transfer.</title>
        <authorList>
            <person name="Misner I."/>
            <person name="Blouin N."/>
            <person name="Leonard G."/>
            <person name="Richards T.A."/>
            <person name="Lane C.E."/>
        </authorList>
    </citation>
    <scope>NUCLEOTIDE SEQUENCE [LARGE SCALE GENOMIC DNA]</scope>
    <source>
        <strain evidence="10 11">ATCC 34112</strain>
    </source>
</reference>
<evidence type="ECO:0000256" key="4">
    <source>
        <dbReference type="ARBA" id="ARBA00022833"/>
    </source>
</evidence>
<feature type="region of interest" description="Disordered" evidence="7">
    <location>
        <begin position="110"/>
        <end position="129"/>
    </location>
</feature>
<feature type="region of interest" description="Disordered" evidence="7">
    <location>
        <begin position="358"/>
        <end position="378"/>
    </location>
</feature>
<dbReference type="Pfam" id="PF00397">
    <property type="entry name" value="WW"/>
    <property type="match status" value="1"/>
</dbReference>
<comment type="caution">
    <text evidence="10">The sequence shown here is derived from an EMBL/GenBank/DDBJ whole genome shotgun (WGS) entry which is preliminary data.</text>
</comment>
<evidence type="ECO:0000256" key="1">
    <source>
        <dbReference type="ARBA" id="ARBA00010843"/>
    </source>
</evidence>
<dbReference type="SUPFAM" id="SSF51045">
    <property type="entry name" value="WW domain"/>
    <property type="match status" value="1"/>
</dbReference>
<keyword evidence="5" id="KW-0175">Coiled coil</keyword>
<keyword evidence="2" id="KW-0479">Metal-binding</keyword>
<dbReference type="Pfam" id="PF13913">
    <property type="entry name" value="zf-C2HC_2"/>
    <property type="match status" value="2"/>
</dbReference>
<dbReference type="InterPro" id="IPR026104">
    <property type="entry name" value="ZNF_C2HC_dom_1C"/>
</dbReference>
<dbReference type="PANTHER" id="PTHR14649">
    <property type="entry name" value="ZINC FINGER C2HC DOMAIN-CONTAINING PROTEIN 1C"/>
    <property type="match status" value="1"/>
</dbReference>
<evidence type="ECO:0000256" key="6">
    <source>
        <dbReference type="PROSITE-ProRule" id="PRU01371"/>
    </source>
</evidence>
<feature type="domain" description="WW" evidence="8">
    <location>
        <begin position="135"/>
        <end position="168"/>
    </location>
</feature>
<dbReference type="OrthoDB" id="10255185at2759"/>
<dbReference type="InterPro" id="IPR049899">
    <property type="entry name" value="Znf_C2HC_C3H"/>
</dbReference>
<dbReference type="EMBL" id="JNBS01000331">
    <property type="protein sequence ID" value="OQS06543.1"/>
    <property type="molecule type" value="Genomic_DNA"/>
</dbReference>
<evidence type="ECO:0000256" key="3">
    <source>
        <dbReference type="ARBA" id="ARBA00022771"/>
    </source>
</evidence>
<feature type="compositionally biased region" description="Acidic residues" evidence="7">
    <location>
        <begin position="15"/>
        <end position="28"/>
    </location>
</feature>
<dbReference type="CDD" id="cd00201">
    <property type="entry name" value="WW"/>
    <property type="match status" value="1"/>
</dbReference>
<proteinExistence type="inferred from homology"/>
<dbReference type="SMART" id="SM00456">
    <property type="entry name" value="WW"/>
    <property type="match status" value="1"/>
</dbReference>
<feature type="region of interest" description="Disordered" evidence="7">
    <location>
        <begin position="1"/>
        <end position="46"/>
    </location>
</feature>
<evidence type="ECO:0000259" key="8">
    <source>
        <dbReference type="PROSITE" id="PS50020"/>
    </source>
</evidence>
<dbReference type="PANTHER" id="PTHR14649:SF1">
    <property type="entry name" value="ZINC FINGER C2HC DOMAIN-CONTAINING PROTEIN 1C"/>
    <property type="match status" value="1"/>
</dbReference>
<evidence type="ECO:0000256" key="2">
    <source>
        <dbReference type="ARBA" id="ARBA00022723"/>
    </source>
</evidence>
<dbReference type="STRING" id="74557.A0A1W0A8C2"/>
<evidence type="ECO:0000256" key="7">
    <source>
        <dbReference type="SAM" id="MobiDB-lite"/>
    </source>
</evidence>
<accession>A0A1W0A8C2</accession>
<evidence type="ECO:0000313" key="10">
    <source>
        <dbReference type="EMBL" id="OQS06543.1"/>
    </source>
</evidence>
<dbReference type="InterPro" id="IPR001202">
    <property type="entry name" value="WW_dom"/>
</dbReference>
<evidence type="ECO:0000259" key="9">
    <source>
        <dbReference type="PROSITE" id="PS52027"/>
    </source>
</evidence>
<dbReference type="Proteomes" id="UP000243217">
    <property type="component" value="Unassembled WGS sequence"/>
</dbReference>
<feature type="compositionally biased region" description="Low complexity" evidence="7">
    <location>
        <begin position="110"/>
        <end position="127"/>
    </location>
</feature>
<comment type="similarity">
    <text evidence="1">Belongs to the ZC2HC1 family.</text>
</comment>
<protein>
    <submittedName>
        <fullName evidence="10">Uncharacterized protein</fullName>
    </submittedName>
</protein>
<dbReference type="GO" id="GO:0008270">
    <property type="term" value="F:zinc ion binding"/>
    <property type="evidence" value="ECO:0007669"/>
    <property type="project" value="UniProtKB-KW"/>
</dbReference>
<evidence type="ECO:0000313" key="11">
    <source>
        <dbReference type="Proteomes" id="UP000243217"/>
    </source>
</evidence>
<dbReference type="PROSITE" id="PS01159">
    <property type="entry name" value="WW_DOMAIN_1"/>
    <property type="match status" value="1"/>
</dbReference>
<feature type="domain" description="C2HC/C3H-type" evidence="9">
    <location>
        <begin position="320"/>
        <end position="349"/>
    </location>
</feature>